<dbReference type="Gene3D" id="3.30.479.10">
    <property type="entry name" value="6-pyruvoyl tetrahydropterin synthase/QueD"/>
    <property type="match status" value="1"/>
</dbReference>
<sequence>MMQQIYPQVNHTYAFELNKDMNFSAAHYIPDERAGVCSRTHGHTYFVNVTIAGNHLDEMGFLVNFRDIKSIINDTFDHTLINDLPELKDKMPSTELVAKTIFDMIDNHLNTLPHAPKVLQVFLRETPTSYVIYRGVR</sequence>
<protein>
    <recommendedName>
        <fullName evidence="3 8">6-carboxy-5,6,7,8-tetrahydropterin synthase</fullName>
        <ecNumber evidence="8">4.-.-.-</ecNumber>
    </recommendedName>
</protein>
<name>A0A395G929_9STAP</name>
<proteinExistence type="inferred from homology"/>
<reference evidence="11 12" key="1">
    <citation type="journal article" date="2018" name="Front. Microbiol.">
        <title>Description and Comparative Genomics of Macrococcus caseolyticus subsp. hominis subsp. nov., Macrococcus goetzii sp. nov., Macrococcus epidermidis sp. nov., and Macrococcus bohemicus sp. nov., Novel Macrococci From Human Clinical Material With Virulence Potential and Suspected Uptake of Foreign DNA by Natural Transformation.</title>
        <authorList>
            <person name="Maslanova I."/>
            <person name="Wertheimer Z."/>
            <person name="Sedlacek I."/>
            <person name="Svec P."/>
            <person name="Indrakova A."/>
            <person name="Kovarovic V."/>
            <person name="Schumann P."/>
            <person name="Sproer C."/>
            <person name="Kralova S."/>
            <person name="Sedo O."/>
            <person name="Kristofova L."/>
            <person name="Vrbovska V."/>
            <person name="Fuzik T."/>
            <person name="Petras P."/>
            <person name="Zdrahal Z."/>
            <person name="Ruzickova V."/>
            <person name="Doskar J."/>
            <person name="Pantucek R."/>
        </authorList>
    </citation>
    <scope>NUCLEOTIDE SEQUENCE [LARGE SCALE GENOMIC DNA]</scope>
    <source>
        <strain evidence="11 12">CCM 4927</strain>
    </source>
</reference>
<dbReference type="AlphaFoldDB" id="A0A395G929"/>
<evidence type="ECO:0000313" key="11">
    <source>
        <dbReference type="EMBL" id="RAI80500.1"/>
    </source>
</evidence>
<dbReference type="EMBL" id="MJBI02000003">
    <property type="protein sequence ID" value="RAI80500.1"/>
    <property type="molecule type" value="Genomic_DNA"/>
</dbReference>
<accession>A0A395G929</accession>
<dbReference type="EC" id="4.-.-.-" evidence="8"/>
<dbReference type="GO" id="GO:0070497">
    <property type="term" value="F:6-carboxytetrahydropterin synthase activity"/>
    <property type="evidence" value="ECO:0007669"/>
    <property type="project" value="UniProtKB-EC"/>
</dbReference>
<evidence type="ECO:0000256" key="4">
    <source>
        <dbReference type="ARBA" id="ARBA00022723"/>
    </source>
</evidence>
<evidence type="ECO:0000256" key="7">
    <source>
        <dbReference type="ARBA" id="ARBA00048807"/>
    </source>
</evidence>
<dbReference type="GO" id="GO:0008616">
    <property type="term" value="P:tRNA queuosine(34) biosynthetic process"/>
    <property type="evidence" value="ECO:0007669"/>
    <property type="project" value="UniProtKB-KW"/>
</dbReference>
<evidence type="ECO:0000256" key="10">
    <source>
        <dbReference type="PIRSR" id="PIRSR006113-2"/>
    </source>
</evidence>
<evidence type="ECO:0000256" key="1">
    <source>
        <dbReference type="ARBA" id="ARBA00005061"/>
    </source>
</evidence>
<evidence type="ECO:0000256" key="9">
    <source>
        <dbReference type="PIRSR" id="PIRSR006113-1"/>
    </source>
</evidence>
<comment type="cofactor">
    <cofactor evidence="8 10">
        <name>Zn(2+)</name>
        <dbReference type="ChEBI" id="CHEBI:29105"/>
    </cofactor>
    <text evidence="8 10">Binds 1 zinc ion per subunit.</text>
</comment>
<dbReference type="PANTHER" id="PTHR12589">
    <property type="entry name" value="PYRUVOYL TETRAHYDROBIOPTERIN SYNTHASE"/>
    <property type="match status" value="1"/>
</dbReference>
<gene>
    <name evidence="11" type="primary">queD</name>
    <name evidence="11" type="ORF">BFS35_008655</name>
</gene>
<comment type="caution">
    <text evidence="11">The sequence shown here is derived from an EMBL/GenBank/DDBJ whole genome shotgun (WGS) entry which is preliminary data.</text>
</comment>
<keyword evidence="6 8" id="KW-0456">Lyase</keyword>
<keyword evidence="4 8" id="KW-0479">Metal-binding</keyword>
<dbReference type="Proteomes" id="UP000229523">
    <property type="component" value="Unassembled WGS sequence"/>
</dbReference>
<evidence type="ECO:0000256" key="8">
    <source>
        <dbReference type="PIRNR" id="PIRNR006113"/>
    </source>
</evidence>
<dbReference type="UniPathway" id="UPA00391"/>
<feature type="binding site" evidence="10">
    <location>
        <position position="43"/>
    </location>
    <ligand>
        <name>Zn(2+)</name>
        <dbReference type="ChEBI" id="CHEBI:29105"/>
    </ligand>
</feature>
<comment type="similarity">
    <text evidence="2 8">Belongs to the PTPS family. QueD subfamily.</text>
</comment>
<dbReference type="OrthoDB" id="9804698at2"/>
<dbReference type="NCBIfam" id="TIGR03367">
    <property type="entry name" value="queuosine_QueD"/>
    <property type="match status" value="1"/>
</dbReference>
<feature type="binding site" evidence="10">
    <location>
        <position position="27"/>
    </location>
    <ligand>
        <name>Zn(2+)</name>
        <dbReference type="ChEBI" id="CHEBI:29105"/>
    </ligand>
</feature>
<evidence type="ECO:0000256" key="5">
    <source>
        <dbReference type="ARBA" id="ARBA00022833"/>
    </source>
</evidence>
<feature type="binding site" evidence="10">
    <location>
        <position position="41"/>
    </location>
    <ligand>
        <name>Zn(2+)</name>
        <dbReference type="ChEBI" id="CHEBI:29105"/>
    </ligand>
</feature>
<dbReference type="SUPFAM" id="SSF55620">
    <property type="entry name" value="Tetrahydrobiopterin biosynthesis enzymes-like"/>
    <property type="match status" value="1"/>
</dbReference>
<dbReference type="InterPro" id="IPR038418">
    <property type="entry name" value="6-PTP_synth/QueD_sf"/>
</dbReference>
<comment type="pathway">
    <text evidence="1 8">Purine metabolism; 7-cyano-7-deazaguanine biosynthesis.</text>
</comment>
<evidence type="ECO:0000313" key="12">
    <source>
        <dbReference type="Proteomes" id="UP000229523"/>
    </source>
</evidence>
<organism evidence="11 12">
    <name type="scientific">Macrococcoides goetzii</name>
    <dbReference type="NCBI Taxonomy" id="1891097"/>
    <lineage>
        <taxon>Bacteria</taxon>
        <taxon>Bacillati</taxon>
        <taxon>Bacillota</taxon>
        <taxon>Bacilli</taxon>
        <taxon>Bacillales</taxon>
        <taxon>Staphylococcaceae</taxon>
        <taxon>Macrococcoides</taxon>
    </lineage>
</organism>
<evidence type="ECO:0000256" key="3">
    <source>
        <dbReference type="ARBA" id="ARBA00018141"/>
    </source>
</evidence>
<dbReference type="PIRSF" id="PIRSF006113">
    <property type="entry name" value="PTP_synth"/>
    <property type="match status" value="1"/>
</dbReference>
<feature type="active site" description="Charge relay system" evidence="9">
    <location>
        <position position="125"/>
    </location>
</feature>
<dbReference type="InterPro" id="IPR007115">
    <property type="entry name" value="6-PTP_synth/QueD"/>
</dbReference>
<dbReference type="PANTHER" id="PTHR12589:SF7">
    <property type="entry name" value="6-PYRUVOYL TETRAHYDROBIOPTERIN SYNTHASE"/>
    <property type="match status" value="1"/>
</dbReference>
<keyword evidence="5 8" id="KW-0862">Zinc</keyword>
<dbReference type="GO" id="GO:0046872">
    <property type="term" value="F:metal ion binding"/>
    <property type="evidence" value="ECO:0007669"/>
    <property type="project" value="UniProtKB-KW"/>
</dbReference>
<feature type="active site" description="Charge relay system" evidence="9">
    <location>
        <position position="78"/>
    </location>
</feature>
<evidence type="ECO:0000256" key="6">
    <source>
        <dbReference type="ARBA" id="ARBA00023239"/>
    </source>
</evidence>
<keyword evidence="8" id="KW-0671">Queuosine biosynthesis</keyword>
<evidence type="ECO:0000256" key="2">
    <source>
        <dbReference type="ARBA" id="ARBA00008900"/>
    </source>
</evidence>
<dbReference type="Pfam" id="PF01242">
    <property type="entry name" value="PTPS"/>
    <property type="match status" value="1"/>
</dbReference>
<feature type="active site" description="Proton acceptor" evidence="9">
    <location>
        <position position="37"/>
    </location>
</feature>
<keyword evidence="12" id="KW-1185">Reference proteome</keyword>
<comment type="catalytic activity">
    <reaction evidence="7 8">
        <text>7,8-dihydroneopterin 3'-triphosphate + H2O = 6-carboxy-5,6,7,8-tetrahydropterin + triphosphate + acetaldehyde + 2 H(+)</text>
        <dbReference type="Rhea" id="RHEA:27966"/>
        <dbReference type="ChEBI" id="CHEBI:15343"/>
        <dbReference type="ChEBI" id="CHEBI:15377"/>
        <dbReference type="ChEBI" id="CHEBI:15378"/>
        <dbReference type="ChEBI" id="CHEBI:18036"/>
        <dbReference type="ChEBI" id="CHEBI:58462"/>
        <dbReference type="ChEBI" id="CHEBI:61032"/>
        <dbReference type="EC" id="4.1.2.50"/>
    </reaction>
</comment>